<dbReference type="AlphaFoldDB" id="A0A917NIJ3"/>
<keyword evidence="2" id="KW-0732">Signal</keyword>
<dbReference type="Proteomes" id="UP000661507">
    <property type="component" value="Unassembled WGS sequence"/>
</dbReference>
<feature type="region of interest" description="Disordered" evidence="1">
    <location>
        <begin position="23"/>
        <end position="64"/>
    </location>
</feature>
<feature type="signal peptide" evidence="2">
    <location>
        <begin position="1"/>
        <end position="19"/>
    </location>
</feature>
<accession>A0A917NIJ3</accession>
<reference evidence="3" key="2">
    <citation type="submission" date="2020-09" db="EMBL/GenBank/DDBJ databases">
        <authorList>
            <person name="Sun Q."/>
            <person name="Zhou Y."/>
        </authorList>
    </citation>
    <scope>NUCLEOTIDE SEQUENCE</scope>
    <source>
        <strain evidence="3">CGMCC 1.3617</strain>
    </source>
</reference>
<evidence type="ECO:0000313" key="4">
    <source>
        <dbReference type="Proteomes" id="UP000661507"/>
    </source>
</evidence>
<evidence type="ECO:0000256" key="1">
    <source>
        <dbReference type="SAM" id="MobiDB-lite"/>
    </source>
</evidence>
<protein>
    <recommendedName>
        <fullName evidence="5">Lipoprotein</fullName>
    </recommendedName>
</protein>
<sequence>MPRPNLPRAAALLLVGSLAACGVTDGQPGDPPGSATGRATDRVLGTNMSGAYPAQSDGTARNPAGTMVERAIDPAHVPVRRDPRAPNL</sequence>
<organism evidence="3 4">
    <name type="scientific">Neoroseomonas lacus</name>
    <dbReference type="NCBI Taxonomy" id="287609"/>
    <lineage>
        <taxon>Bacteria</taxon>
        <taxon>Pseudomonadati</taxon>
        <taxon>Pseudomonadota</taxon>
        <taxon>Alphaproteobacteria</taxon>
        <taxon>Acetobacterales</taxon>
        <taxon>Acetobacteraceae</taxon>
        <taxon>Neoroseomonas</taxon>
    </lineage>
</organism>
<evidence type="ECO:0008006" key="5">
    <source>
        <dbReference type="Google" id="ProtNLM"/>
    </source>
</evidence>
<evidence type="ECO:0000313" key="3">
    <source>
        <dbReference type="EMBL" id="GGJ03415.1"/>
    </source>
</evidence>
<dbReference type="PROSITE" id="PS51257">
    <property type="entry name" value="PROKAR_LIPOPROTEIN"/>
    <property type="match status" value="1"/>
</dbReference>
<reference evidence="3" key="1">
    <citation type="journal article" date="2014" name="Int. J. Syst. Evol. Microbiol.">
        <title>Complete genome sequence of Corynebacterium casei LMG S-19264T (=DSM 44701T), isolated from a smear-ripened cheese.</title>
        <authorList>
            <consortium name="US DOE Joint Genome Institute (JGI-PGF)"/>
            <person name="Walter F."/>
            <person name="Albersmeier A."/>
            <person name="Kalinowski J."/>
            <person name="Ruckert C."/>
        </authorList>
    </citation>
    <scope>NUCLEOTIDE SEQUENCE</scope>
    <source>
        <strain evidence="3">CGMCC 1.3617</strain>
    </source>
</reference>
<feature type="chain" id="PRO_5036942171" description="Lipoprotein" evidence="2">
    <location>
        <begin position="20"/>
        <end position="88"/>
    </location>
</feature>
<keyword evidence="4" id="KW-1185">Reference proteome</keyword>
<dbReference type="EMBL" id="BMKW01000002">
    <property type="protein sequence ID" value="GGJ03415.1"/>
    <property type="molecule type" value="Genomic_DNA"/>
</dbReference>
<proteinExistence type="predicted"/>
<evidence type="ECO:0000256" key="2">
    <source>
        <dbReference type="SAM" id="SignalP"/>
    </source>
</evidence>
<gene>
    <name evidence="3" type="ORF">GCM10011320_08030</name>
</gene>
<dbReference type="RefSeq" id="WP_188965649.1">
    <property type="nucleotide sequence ID" value="NZ_BMKW01000002.1"/>
</dbReference>
<name>A0A917NIJ3_9PROT</name>
<comment type="caution">
    <text evidence="3">The sequence shown here is derived from an EMBL/GenBank/DDBJ whole genome shotgun (WGS) entry which is preliminary data.</text>
</comment>